<dbReference type="Pfam" id="PF01839">
    <property type="entry name" value="FG-GAP"/>
    <property type="match status" value="1"/>
</dbReference>
<gene>
    <name evidence="2" type="ORF">CJN711_LOCUS35926</name>
</gene>
<dbReference type="PANTHER" id="PTHR46580">
    <property type="entry name" value="SENSOR KINASE-RELATED"/>
    <property type="match status" value="1"/>
</dbReference>
<sequence length="897" mass="96775">MAGVDEEAKSTQGSFNKRNIADDEYDFVEPIVNEENVENYTTDSEETVGIIKYCLRLMVNLTSNRFCASFLFTSLFATINRTCKHVFKTFVEQSVGYHSLPRSVGINDLNNDTQLDIVIANAGTDTVGIFFGYENGTFQPQITYSTGSRSQPYSVAVGDFNSDDDIDIVAATYGSNSISILIELGNGAFEKVHLFSLGSSRPVSVTVADLNNDKFLDIIVVNYGTYSIGILLGYGNALFSIQTKYSTGYDSLLYSVAVADLNGDNRSDIIIANSGANNIAVLVGVHPYCIVVGDFIKDNVSDVIVAKGDENNAVILNGSGNGTFVIHETYFTGVGSTPVYVLTGDLNNDDRLDFATINKGTEDITVFIRYLRRMFSNRTRYSTGVASYSVSIDVGDFNNDIVLDIVVANRELLNVGIFLGYANGTFSIQKIYSTDTNSTPQSVTVVDFNNDSLLDIAVSNNNKHNVGVFLRYDNGSFAAHLVFLTATNSMPMSVAVGDFNKDGLVDIVVANYGNSNIGILLGYENGTFETKKTYSTGNGSFPDSVAVGDLNNDNLFDITVNNRNTGNVSIFLGYGNGSFGKMTSYFMGESWSPSSSTLGGLNNDGFLDIAVSNTCAYNISMLFGLGDGTFGVLTIFSAGGDSRPYSIVIGNFNHDSWEDIAVTNTIDQSVSVFLGLDSIDVANESSYSTGSGSHPYFIVTTDFNNDTILDIVVVNFAHDNIDIRLGTGNGSFIEVASYPAEIDLSPQCVAVEDFNGDFQMDIAIANTRKDSITVALGFGNETFTGEQIYSMGYGINSCFTTTDDLNNDSRPDLVVLNEGTNSVTVLLSFDYATFKLHSSSSTDTGSYHVSIAVGDLNNDSVLDIVVANRNTNNVGVYLGYDNGSFTAQIVFSTELLS</sequence>
<dbReference type="Proteomes" id="UP000663855">
    <property type="component" value="Unassembled WGS sequence"/>
</dbReference>
<dbReference type="EMBL" id="CAJNOV010017338">
    <property type="protein sequence ID" value="CAF1606286.1"/>
    <property type="molecule type" value="Genomic_DNA"/>
</dbReference>
<dbReference type="InterPro" id="IPR028994">
    <property type="entry name" value="Integrin_alpha_N"/>
</dbReference>
<dbReference type="Gene3D" id="2.130.10.130">
    <property type="entry name" value="Integrin alpha, N-terminal"/>
    <property type="match status" value="5"/>
</dbReference>
<dbReference type="SUPFAM" id="SSF69318">
    <property type="entry name" value="Integrin alpha N-terminal domain"/>
    <property type="match status" value="4"/>
</dbReference>
<evidence type="ECO:0000313" key="2">
    <source>
        <dbReference type="EMBL" id="CAF1606286.1"/>
    </source>
</evidence>
<dbReference type="AlphaFoldDB" id="A0A816B4Z9"/>
<keyword evidence="1" id="KW-0732">Signal</keyword>
<reference evidence="2" key="1">
    <citation type="submission" date="2021-02" db="EMBL/GenBank/DDBJ databases">
        <authorList>
            <person name="Nowell W R."/>
        </authorList>
    </citation>
    <scope>NUCLEOTIDE SEQUENCE</scope>
</reference>
<dbReference type="InterPro" id="IPR013517">
    <property type="entry name" value="FG-GAP"/>
</dbReference>
<dbReference type="Gene3D" id="2.30.30.100">
    <property type="match status" value="2"/>
</dbReference>
<comment type="caution">
    <text evidence="2">The sequence shown here is derived from an EMBL/GenBank/DDBJ whole genome shotgun (WGS) entry which is preliminary data.</text>
</comment>
<accession>A0A816B4Z9</accession>
<proteinExistence type="predicted"/>
<evidence type="ECO:0000256" key="1">
    <source>
        <dbReference type="ARBA" id="ARBA00022729"/>
    </source>
</evidence>
<organism evidence="2 3">
    <name type="scientific">Rotaria magnacalcarata</name>
    <dbReference type="NCBI Taxonomy" id="392030"/>
    <lineage>
        <taxon>Eukaryota</taxon>
        <taxon>Metazoa</taxon>
        <taxon>Spiralia</taxon>
        <taxon>Gnathifera</taxon>
        <taxon>Rotifera</taxon>
        <taxon>Eurotatoria</taxon>
        <taxon>Bdelloidea</taxon>
        <taxon>Philodinida</taxon>
        <taxon>Philodinidae</taxon>
        <taxon>Rotaria</taxon>
    </lineage>
</organism>
<evidence type="ECO:0000313" key="3">
    <source>
        <dbReference type="Proteomes" id="UP000663855"/>
    </source>
</evidence>
<protein>
    <submittedName>
        <fullName evidence="2">Uncharacterized protein</fullName>
    </submittedName>
</protein>
<dbReference type="Pfam" id="PF13517">
    <property type="entry name" value="FG-GAP_3"/>
    <property type="match status" value="7"/>
</dbReference>
<name>A0A816B4Z9_9BILA</name>